<dbReference type="GO" id="GO:1990281">
    <property type="term" value="C:efflux pump complex"/>
    <property type="evidence" value="ECO:0007669"/>
    <property type="project" value="TreeGrafter"/>
</dbReference>
<feature type="coiled-coil region" evidence="1">
    <location>
        <begin position="115"/>
        <end position="229"/>
    </location>
</feature>
<dbReference type="AlphaFoldDB" id="A0AAE9Z4D3"/>
<keyword evidence="2" id="KW-0812">Transmembrane</keyword>
<dbReference type="Proteomes" id="UP000032352">
    <property type="component" value="Chromosome"/>
</dbReference>
<keyword evidence="2" id="KW-0472">Membrane</keyword>
<proteinExistence type="predicted"/>
<keyword evidence="1" id="KW-0175">Coiled coil</keyword>
<keyword evidence="2" id="KW-1133">Transmembrane helix</keyword>
<reference evidence="3 4" key="2">
    <citation type="journal article" date="2022" name="Mar. Drugs">
        <title>Bioassay-Guided Fractionation Leads to the Detection of Cholic Acid Generated by the Rare Thalassomonas sp.</title>
        <authorList>
            <person name="Pheiffer F."/>
            <person name="Schneider Y.K."/>
            <person name="Hansen E.H."/>
            <person name="Andersen J.H."/>
            <person name="Isaksson J."/>
            <person name="Busche T."/>
            <person name="R C."/>
            <person name="Kalinowski J."/>
            <person name="Zyl L.V."/>
            <person name="Trindade M."/>
        </authorList>
    </citation>
    <scope>NUCLEOTIDE SEQUENCE [LARGE SCALE GENOMIC DNA]</scope>
    <source>
        <strain evidence="3 4">XOM25</strain>
    </source>
</reference>
<evidence type="ECO:0000313" key="4">
    <source>
        <dbReference type="Proteomes" id="UP000032352"/>
    </source>
</evidence>
<gene>
    <name evidence="3" type="ORF">SG34_006410</name>
</gene>
<dbReference type="Gene3D" id="1.10.287.470">
    <property type="entry name" value="Helix hairpin bin"/>
    <property type="match status" value="1"/>
</dbReference>
<reference evidence="3 4" key="1">
    <citation type="journal article" date="2015" name="Genome Announc.">
        <title>Draft Genome Sequences of Marine Isolates of Thalassomonas viridans and Thalassomonas actiniarum.</title>
        <authorList>
            <person name="Olonade I."/>
            <person name="van Zyl L.J."/>
            <person name="Trindade M."/>
        </authorList>
    </citation>
    <scope>NUCLEOTIDE SEQUENCE [LARGE SCALE GENOMIC DNA]</scope>
    <source>
        <strain evidence="3 4">XOM25</strain>
    </source>
</reference>
<evidence type="ECO:0000256" key="2">
    <source>
        <dbReference type="SAM" id="Phobius"/>
    </source>
</evidence>
<dbReference type="Gene3D" id="2.40.50.100">
    <property type="match status" value="1"/>
</dbReference>
<dbReference type="KEGG" id="tvd:SG34_006410"/>
<evidence type="ECO:0000256" key="1">
    <source>
        <dbReference type="SAM" id="Coils"/>
    </source>
</evidence>
<accession>A0AAE9Z4D3</accession>
<evidence type="ECO:0000313" key="3">
    <source>
        <dbReference type="EMBL" id="WDE06546.1"/>
    </source>
</evidence>
<evidence type="ECO:0008006" key="5">
    <source>
        <dbReference type="Google" id="ProtNLM"/>
    </source>
</evidence>
<organism evidence="3 4">
    <name type="scientific">Thalassomonas viridans</name>
    <dbReference type="NCBI Taxonomy" id="137584"/>
    <lineage>
        <taxon>Bacteria</taxon>
        <taxon>Pseudomonadati</taxon>
        <taxon>Pseudomonadota</taxon>
        <taxon>Gammaproteobacteria</taxon>
        <taxon>Alteromonadales</taxon>
        <taxon>Colwelliaceae</taxon>
        <taxon>Thalassomonas</taxon>
    </lineage>
</organism>
<protein>
    <recommendedName>
        <fullName evidence="5">Membrane fusion protein biotin-lipoyl like domain-containing protein</fullName>
    </recommendedName>
</protein>
<dbReference type="Gene3D" id="2.40.30.170">
    <property type="match status" value="1"/>
</dbReference>
<dbReference type="EMBL" id="CP059733">
    <property type="protein sequence ID" value="WDE06546.1"/>
    <property type="molecule type" value="Genomic_DNA"/>
</dbReference>
<sequence length="458" mass="50958">MKAFVKDFLKTKFALPAIIAAGILLMVLIVKLQPQMKHDPQARPSVSVNTVTVNEHTIRPAITGFGTVEPDLTLQAKAEVSGRITYIHPELKTGEILAKDTLLLRIDDRDYRLNLKQAEADLLSSQASLKEMELTVENNKLDLKLANEKLKVRKKELARLEKLRKSGAVSLSTLDAERQNMLQQQQEVQQLKNTQITLPSDIEVLKAKIEISKAQLEQSKRDLARTEIRLPFHGRISAVSAEQDQFVSTNTLLFEAYGINKMIVNAQFSLQQFGQLAAGFDRAKLKYENILSGQTMSELFASLGLSATIYTAGNKSLSWEAKVERLSGNLDSKTRTLGVTVSVEGVYEKIDPGVKPPLLAGNYMQVDLHGAQKKFVAAPRFSLHQGQIYRVSESNTLERLNLDKVQLQGELALFTDTLKPGDRIVTSDIFPAVQGMNLSPVADKALQQQLDTWVRKAL</sequence>
<feature type="transmembrane region" description="Helical" evidence="2">
    <location>
        <begin position="12"/>
        <end position="30"/>
    </location>
</feature>
<name>A0AAE9Z4D3_9GAMM</name>
<dbReference type="GO" id="GO:0015562">
    <property type="term" value="F:efflux transmembrane transporter activity"/>
    <property type="evidence" value="ECO:0007669"/>
    <property type="project" value="TreeGrafter"/>
</dbReference>
<dbReference type="PANTHER" id="PTHR30469">
    <property type="entry name" value="MULTIDRUG RESISTANCE PROTEIN MDTA"/>
    <property type="match status" value="1"/>
</dbReference>
<dbReference type="SUPFAM" id="SSF111369">
    <property type="entry name" value="HlyD-like secretion proteins"/>
    <property type="match status" value="1"/>
</dbReference>
<dbReference type="RefSeq" id="WP_044837528.1">
    <property type="nucleotide sequence ID" value="NZ_CP059733.1"/>
</dbReference>
<keyword evidence="4" id="KW-1185">Reference proteome</keyword>